<feature type="transmembrane region" description="Helical" evidence="1">
    <location>
        <begin position="133"/>
        <end position="155"/>
    </location>
</feature>
<feature type="transmembrane region" description="Helical" evidence="1">
    <location>
        <begin position="108"/>
        <end position="127"/>
    </location>
</feature>
<organism evidence="2 3">
    <name type="scientific">Sphingobium boeckii</name>
    <dbReference type="NCBI Taxonomy" id="1082345"/>
    <lineage>
        <taxon>Bacteria</taxon>
        <taxon>Pseudomonadati</taxon>
        <taxon>Pseudomonadota</taxon>
        <taxon>Alphaproteobacteria</taxon>
        <taxon>Sphingomonadales</taxon>
        <taxon>Sphingomonadaceae</taxon>
        <taxon>Sphingobium</taxon>
    </lineage>
</organism>
<dbReference type="RefSeq" id="WP_184020219.1">
    <property type="nucleotide sequence ID" value="NZ_JACIJC010000005.1"/>
</dbReference>
<keyword evidence="1" id="KW-0812">Transmembrane</keyword>
<evidence type="ECO:0000313" key="2">
    <source>
        <dbReference type="EMBL" id="MBB5687091.1"/>
    </source>
</evidence>
<evidence type="ECO:0000313" key="3">
    <source>
        <dbReference type="Proteomes" id="UP000549617"/>
    </source>
</evidence>
<comment type="caution">
    <text evidence="2">The sequence shown here is derived from an EMBL/GenBank/DDBJ whole genome shotgun (WGS) entry which is preliminary data.</text>
</comment>
<accession>A0A7W9AKC7</accession>
<gene>
    <name evidence="2" type="ORF">FHS49_003119</name>
</gene>
<reference evidence="2 3" key="1">
    <citation type="submission" date="2020-08" db="EMBL/GenBank/DDBJ databases">
        <title>Genomic Encyclopedia of Type Strains, Phase IV (KMG-IV): sequencing the most valuable type-strain genomes for metagenomic binning, comparative biology and taxonomic classification.</title>
        <authorList>
            <person name="Goeker M."/>
        </authorList>
    </citation>
    <scope>NUCLEOTIDE SEQUENCE [LARGE SCALE GENOMIC DNA]</scope>
    <source>
        <strain evidence="2 3">DSM 25079</strain>
    </source>
</reference>
<dbReference type="EMBL" id="JACIJC010000005">
    <property type="protein sequence ID" value="MBB5687091.1"/>
    <property type="molecule type" value="Genomic_DNA"/>
</dbReference>
<keyword evidence="1" id="KW-0472">Membrane</keyword>
<evidence type="ECO:0000256" key="1">
    <source>
        <dbReference type="SAM" id="Phobius"/>
    </source>
</evidence>
<protein>
    <submittedName>
        <fullName evidence="2">Uncharacterized protein</fullName>
    </submittedName>
</protein>
<keyword evidence="1" id="KW-1133">Transmembrane helix</keyword>
<sequence length="169" mass="19486">MRLDGRPEIDWRRLADGTLVYEKPFAALDGERFERIARGFGEHYDTQWLSPDSFSFARGEGYTRLERWDAFGYVDGGTVERLRNEELPALGDNIAVLPAGWKAIRFALNMRVILIFWAFLLLMARLFTGEGHVALWLGGFILIYALHVMLIMRSLDGKLATWMARKSWN</sequence>
<name>A0A7W9AKC7_9SPHN</name>
<proteinExistence type="predicted"/>
<dbReference type="AlphaFoldDB" id="A0A7W9AKC7"/>
<dbReference type="Proteomes" id="UP000549617">
    <property type="component" value="Unassembled WGS sequence"/>
</dbReference>
<keyword evidence="3" id="KW-1185">Reference proteome</keyword>